<evidence type="ECO:0000259" key="1">
    <source>
        <dbReference type="Pfam" id="PF13460"/>
    </source>
</evidence>
<dbReference type="FunFam" id="3.40.50.720:FF:000702">
    <property type="entry name" value="NADH dehydrogenase (Ubiquinone)"/>
    <property type="match status" value="1"/>
</dbReference>
<dbReference type="Gene3D" id="3.40.50.720">
    <property type="entry name" value="NAD(P)-binding Rossmann-like Domain"/>
    <property type="match status" value="1"/>
</dbReference>
<evidence type="ECO:0000313" key="2">
    <source>
        <dbReference type="EMBL" id="MCU4753246.1"/>
    </source>
</evidence>
<proteinExistence type="predicted"/>
<accession>A0AAP2Z9V3</accession>
<dbReference type="PANTHER" id="PTHR12126">
    <property type="entry name" value="NADH-UBIQUINONE OXIDOREDUCTASE 39 KDA SUBUNIT-RELATED"/>
    <property type="match status" value="1"/>
</dbReference>
<reference evidence="2 3" key="1">
    <citation type="submission" date="2022-09" db="EMBL/GenBank/DDBJ databases">
        <title>Enrichment on poylsaccharides allowed isolation of novel metabolic and taxonomic groups of Haloarchaea.</title>
        <authorList>
            <person name="Sorokin D.Y."/>
            <person name="Elcheninov A.G."/>
            <person name="Khizhniak T.V."/>
            <person name="Kolganova T.V."/>
            <person name="Kublanov I.V."/>
        </authorList>
    </citation>
    <scope>NUCLEOTIDE SEQUENCE [LARGE SCALE GENOMIC DNA]</scope>
    <source>
        <strain evidence="2 3">AArc-curdl1</strain>
    </source>
</reference>
<organism evidence="2 3">
    <name type="scientific">Natronosalvus hydrolyticus</name>
    <dbReference type="NCBI Taxonomy" id="2979988"/>
    <lineage>
        <taxon>Archaea</taxon>
        <taxon>Methanobacteriati</taxon>
        <taxon>Methanobacteriota</taxon>
        <taxon>Stenosarchaea group</taxon>
        <taxon>Halobacteria</taxon>
        <taxon>Halobacteriales</taxon>
        <taxon>Natrialbaceae</taxon>
        <taxon>Natronosalvus</taxon>
    </lineage>
</organism>
<keyword evidence="3" id="KW-1185">Reference proteome</keyword>
<comment type="caution">
    <text evidence="2">The sequence shown here is derived from an EMBL/GenBank/DDBJ whole genome shotgun (WGS) entry which is preliminary data.</text>
</comment>
<dbReference type="RefSeq" id="WP_342809570.1">
    <property type="nucleotide sequence ID" value="NZ_JAOPJZ010000015.1"/>
</dbReference>
<dbReference type="Proteomes" id="UP001321047">
    <property type="component" value="Unassembled WGS sequence"/>
</dbReference>
<dbReference type="Pfam" id="PF13460">
    <property type="entry name" value="NAD_binding_10"/>
    <property type="match status" value="1"/>
</dbReference>
<protein>
    <submittedName>
        <fullName evidence="2">Complex I NDUFA9 subunit family protein</fullName>
    </submittedName>
</protein>
<dbReference type="CDD" id="cd05271">
    <property type="entry name" value="NDUFA9_like_SDR_a"/>
    <property type="match status" value="1"/>
</dbReference>
<dbReference type="InterPro" id="IPR036291">
    <property type="entry name" value="NAD(P)-bd_dom_sf"/>
</dbReference>
<dbReference type="InterPro" id="IPR051207">
    <property type="entry name" value="ComplexI_NDUFA9_subunit"/>
</dbReference>
<dbReference type="PANTHER" id="PTHR12126:SF11">
    <property type="entry name" value="NADH DEHYDROGENASE [UBIQUINONE] 1 ALPHA SUBCOMPLEX SUBUNIT 9, MITOCHONDRIAL"/>
    <property type="match status" value="1"/>
</dbReference>
<dbReference type="AlphaFoldDB" id="A0AAP2Z9V3"/>
<dbReference type="EMBL" id="JAOPJZ010000015">
    <property type="protein sequence ID" value="MCU4753246.1"/>
    <property type="molecule type" value="Genomic_DNA"/>
</dbReference>
<dbReference type="GO" id="GO:0044877">
    <property type="term" value="F:protein-containing complex binding"/>
    <property type="evidence" value="ECO:0007669"/>
    <property type="project" value="TreeGrafter"/>
</dbReference>
<feature type="domain" description="NAD(P)-binding" evidence="1">
    <location>
        <begin position="7"/>
        <end position="148"/>
    </location>
</feature>
<name>A0AAP2Z9V3_9EURY</name>
<gene>
    <name evidence="2" type="ORF">OB919_14880</name>
</gene>
<evidence type="ECO:0000313" key="3">
    <source>
        <dbReference type="Proteomes" id="UP001321047"/>
    </source>
</evidence>
<sequence length="308" mass="32902">MNVLVAGGTGFIGQNLCRELRDRGHEVTALSRSPDPDSVPEGVETAVGDVSAYDSIAETVAVHDAVFNLVALSPLFDPPSGLTHEGVHLDGTKNLVRAAEEGDTDRFIQMSGLGVDPDAPTEYLRTKGLAEEVVQDSSLEWTIFCPSVVFGEGGEFVGFTKLLTTPYITGLPGGGKTPFQPIWVGDLVPMMADALEDERHVGERYEIGGPEVLTMKEVAKLAYKAEGRPVKVLPVPMILAKFGLTMAGPIPFIPFGPDQARSLKVNNTVEENDIAVFGKSEAELRTLEDYLGLTESVSTQATAQSEAA</sequence>
<dbReference type="InterPro" id="IPR016040">
    <property type="entry name" value="NAD(P)-bd_dom"/>
</dbReference>
<dbReference type="SUPFAM" id="SSF51735">
    <property type="entry name" value="NAD(P)-binding Rossmann-fold domains"/>
    <property type="match status" value="1"/>
</dbReference>